<name>A0A060SHQ5_PYCCI</name>
<reference evidence="1" key="1">
    <citation type="submission" date="2014-01" db="EMBL/GenBank/DDBJ databases">
        <title>The genome of the white-rot fungus Pycnoporus cinnabarinus: a basidiomycete model with a versatile arsenal for lignocellulosic biomass breakdown.</title>
        <authorList>
            <person name="Levasseur A."/>
            <person name="Lomascolo A."/>
            <person name="Ruiz-Duenas F.J."/>
            <person name="Uzan E."/>
            <person name="Piumi F."/>
            <person name="Kues U."/>
            <person name="Ram A.F.J."/>
            <person name="Murat C."/>
            <person name="Haon M."/>
            <person name="Benoit I."/>
            <person name="Arfi Y."/>
            <person name="Chevret D."/>
            <person name="Drula E."/>
            <person name="Kwon M.J."/>
            <person name="Gouret P."/>
            <person name="Lesage-Meessen L."/>
            <person name="Lombard V."/>
            <person name="Mariette J."/>
            <person name="Noirot C."/>
            <person name="Park J."/>
            <person name="Patyshakuliyeva A."/>
            <person name="Wieneger R.A.B."/>
            <person name="Wosten H.A.B."/>
            <person name="Martin F."/>
            <person name="Coutinho P.M."/>
            <person name="de Vries R."/>
            <person name="Martinez A.T."/>
            <person name="Klopp C."/>
            <person name="Pontarotti P."/>
            <person name="Henrissat B."/>
            <person name="Record E."/>
        </authorList>
    </citation>
    <scope>NUCLEOTIDE SEQUENCE [LARGE SCALE GENOMIC DNA]</scope>
    <source>
        <strain evidence="1">BRFM137</strain>
    </source>
</reference>
<dbReference type="PANTHER" id="PTHR38846:SF1">
    <property type="entry name" value="C3H1-TYPE DOMAIN-CONTAINING PROTEIN"/>
    <property type="match status" value="1"/>
</dbReference>
<dbReference type="OrthoDB" id="6105938at2759"/>
<dbReference type="PANTHER" id="PTHR38846">
    <property type="entry name" value="C3H1-TYPE DOMAIN-CONTAINING PROTEIN"/>
    <property type="match status" value="1"/>
</dbReference>
<accession>A0A060SHQ5</accession>
<comment type="caution">
    <text evidence="1">The sequence shown here is derived from an EMBL/GenBank/DDBJ whole genome shotgun (WGS) entry which is preliminary data.</text>
</comment>
<evidence type="ECO:0000313" key="1">
    <source>
        <dbReference type="EMBL" id="CDO74042.1"/>
    </source>
</evidence>
<keyword evidence="2" id="KW-1185">Reference proteome</keyword>
<dbReference type="EMBL" id="CCBP010000125">
    <property type="protein sequence ID" value="CDO74042.1"/>
    <property type="molecule type" value="Genomic_DNA"/>
</dbReference>
<dbReference type="STRING" id="5643.A0A060SHQ5"/>
<evidence type="ECO:0000313" key="2">
    <source>
        <dbReference type="Proteomes" id="UP000029665"/>
    </source>
</evidence>
<dbReference type="HOGENOM" id="CLU_053382_2_2_1"/>
<dbReference type="Proteomes" id="UP000029665">
    <property type="component" value="Unassembled WGS sequence"/>
</dbReference>
<organism evidence="1 2">
    <name type="scientific">Pycnoporus cinnabarinus</name>
    <name type="common">Cinnabar-red polypore</name>
    <name type="synonym">Trametes cinnabarina</name>
    <dbReference type="NCBI Taxonomy" id="5643"/>
    <lineage>
        <taxon>Eukaryota</taxon>
        <taxon>Fungi</taxon>
        <taxon>Dikarya</taxon>
        <taxon>Basidiomycota</taxon>
        <taxon>Agaricomycotina</taxon>
        <taxon>Agaricomycetes</taxon>
        <taxon>Polyporales</taxon>
        <taxon>Polyporaceae</taxon>
        <taxon>Trametes</taxon>
    </lineage>
</organism>
<dbReference type="OMA" id="RVHVNIC"/>
<gene>
    <name evidence="1" type="ORF">BN946_scf185043.g92</name>
</gene>
<protein>
    <submittedName>
        <fullName evidence="1">Uncharacterized protein</fullName>
    </submittedName>
</protein>
<sequence>MDIIIDTQLYPIRVFFANYPEFDYDSQAPFFDEFKRLQTELRWEQKQRETAREELRNAMVQQFNVMYGTSVDDLESWQLLCSALGMNPVPNSIKACQRKVKATHVNLVDFIEAPLSGNPIKTFKSEVALSKYTQETKKYFPRDDVNSGSLLRCLLRQIKNPSAHRNLGMGKSGIRAQAERARYPAAQLTENLV</sequence>
<dbReference type="AlphaFoldDB" id="A0A060SHQ5"/>
<proteinExistence type="predicted"/>